<dbReference type="PANTHER" id="PTHR33993:SF14">
    <property type="entry name" value="GB|AAF24581.1"/>
    <property type="match status" value="1"/>
</dbReference>
<evidence type="ECO:0000259" key="1">
    <source>
        <dbReference type="Pfam" id="PF00903"/>
    </source>
</evidence>
<dbReference type="RefSeq" id="WP_354662661.1">
    <property type="nucleotide sequence ID" value="NZ_JBEXAC010000002.1"/>
</dbReference>
<dbReference type="InterPro" id="IPR029068">
    <property type="entry name" value="Glyas_Bleomycin-R_OHBP_Dase"/>
</dbReference>
<dbReference type="CDD" id="cd07247">
    <property type="entry name" value="SgaA_N_like"/>
    <property type="match status" value="1"/>
</dbReference>
<sequence length="131" mass="14293">MEKQFFPGSIVSADITVPDAGALKDFYTQVIGWQTENMPMKDETGDYADFIMKDTAGNWVGGVCHARGGNSDLPPQWIVYVNVADVLQSIEKCQQLGGKVLKESKNEDGITAYALIQDPVGAIIAITRMHT</sequence>
<evidence type="ECO:0000313" key="3">
    <source>
        <dbReference type="Proteomes" id="UP001549749"/>
    </source>
</evidence>
<dbReference type="Proteomes" id="UP001549749">
    <property type="component" value="Unassembled WGS sequence"/>
</dbReference>
<dbReference type="EMBL" id="JBEXAC010000002">
    <property type="protein sequence ID" value="MET7000101.1"/>
    <property type="molecule type" value="Genomic_DNA"/>
</dbReference>
<keyword evidence="3" id="KW-1185">Reference proteome</keyword>
<gene>
    <name evidence="2" type="ORF">ABR189_22110</name>
</gene>
<proteinExistence type="predicted"/>
<protein>
    <submittedName>
        <fullName evidence="2">VOC family protein</fullName>
    </submittedName>
</protein>
<dbReference type="Gene3D" id="3.10.180.10">
    <property type="entry name" value="2,3-Dihydroxybiphenyl 1,2-Dioxygenase, domain 1"/>
    <property type="match status" value="1"/>
</dbReference>
<dbReference type="InterPro" id="IPR004360">
    <property type="entry name" value="Glyas_Fos-R_dOase_dom"/>
</dbReference>
<accession>A0ABV2TAP5</accession>
<name>A0ABV2TAP5_9BACT</name>
<feature type="domain" description="Glyoxalase/fosfomycin resistance/dioxygenase" evidence="1">
    <location>
        <begin position="10"/>
        <end position="124"/>
    </location>
</feature>
<dbReference type="Pfam" id="PF00903">
    <property type="entry name" value="Glyoxalase"/>
    <property type="match status" value="1"/>
</dbReference>
<dbReference type="SUPFAM" id="SSF54593">
    <property type="entry name" value="Glyoxalase/Bleomycin resistance protein/Dihydroxybiphenyl dioxygenase"/>
    <property type="match status" value="1"/>
</dbReference>
<dbReference type="InterPro" id="IPR052164">
    <property type="entry name" value="Anthracycline_SecMetBiosynth"/>
</dbReference>
<comment type="caution">
    <text evidence="2">The sequence shown here is derived from an EMBL/GenBank/DDBJ whole genome shotgun (WGS) entry which is preliminary data.</text>
</comment>
<organism evidence="2 3">
    <name type="scientific">Chitinophaga defluvii</name>
    <dbReference type="NCBI Taxonomy" id="3163343"/>
    <lineage>
        <taxon>Bacteria</taxon>
        <taxon>Pseudomonadati</taxon>
        <taxon>Bacteroidota</taxon>
        <taxon>Chitinophagia</taxon>
        <taxon>Chitinophagales</taxon>
        <taxon>Chitinophagaceae</taxon>
        <taxon>Chitinophaga</taxon>
    </lineage>
</organism>
<dbReference type="PANTHER" id="PTHR33993">
    <property type="entry name" value="GLYOXALASE-RELATED"/>
    <property type="match status" value="1"/>
</dbReference>
<reference evidence="2 3" key="1">
    <citation type="submission" date="2024-06" db="EMBL/GenBank/DDBJ databases">
        <title>Chitinophaga defluvii sp. nov., isolated from municipal sewage.</title>
        <authorList>
            <person name="Zhang L."/>
        </authorList>
    </citation>
    <scope>NUCLEOTIDE SEQUENCE [LARGE SCALE GENOMIC DNA]</scope>
    <source>
        <strain evidence="2 3">H8</strain>
    </source>
</reference>
<evidence type="ECO:0000313" key="2">
    <source>
        <dbReference type="EMBL" id="MET7000101.1"/>
    </source>
</evidence>